<keyword evidence="1" id="KW-0805">Transcription regulation</keyword>
<gene>
    <name evidence="5" type="ORF">M6D89_07125</name>
</gene>
<keyword evidence="3" id="KW-0804">Transcription</keyword>
<dbReference type="Proteomes" id="UP001139319">
    <property type="component" value="Unassembled WGS sequence"/>
</dbReference>
<evidence type="ECO:0000256" key="3">
    <source>
        <dbReference type="ARBA" id="ARBA00023163"/>
    </source>
</evidence>
<proteinExistence type="predicted"/>
<dbReference type="AlphaFoldDB" id="A0A9X2KTD3"/>
<dbReference type="PANTHER" id="PTHR38445">
    <property type="entry name" value="HTH-TYPE TRANSCRIPTIONAL REPRESSOR YTRA"/>
    <property type="match status" value="1"/>
</dbReference>
<evidence type="ECO:0000256" key="2">
    <source>
        <dbReference type="ARBA" id="ARBA00023125"/>
    </source>
</evidence>
<dbReference type="Gene3D" id="1.10.10.10">
    <property type="entry name" value="Winged helix-like DNA-binding domain superfamily/Winged helix DNA-binding domain"/>
    <property type="match status" value="1"/>
</dbReference>
<dbReference type="Pfam" id="PF00392">
    <property type="entry name" value="GntR"/>
    <property type="match status" value="1"/>
</dbReference>
<dbReference type="SUPFAM" id="SSF46785">
    <property type="entry name" value="Winged helix' DNA-binding domain"/>
    <property type="match status" value="1"/>
</dbReference>
<dbReference type="InterPro" id="IPR036390">
    <property type="entry name" value="WH_DNA-bd_sf"/>
</dbReference>
<keyword evidence="2" id="KW-0238">DNA-binding</keyword>
<dbReference type="EMBL" id="JAMFTH010000001">
    <property type="protein sequence ID" value="MCP8899067.1"/>
    <property type="molecule type" value="Genomic_DNA"/>
</dbReference>
<dbReference type="GO" id="GO:0003700">
    <property type="term" value="F:DNA-binding transcription factor activity"/>
    <property type="evidence" value="ECO:0007669"/>
    <property type="project" value="InterPro"/>
</dbReference>
<keyword evidence="6" id="KW-1185">Reference proteome</keyword>
<evidence type="ECO:0000313" key="6">
    <source>
        <dbReference type="Proteomes" id="UP001139319"/>
    </source>
</evidence>
<feature type="domain" description="HTH gntR-type" evidence="4">
    <location>
        <begin position="13"/>
        <end position="81"/>
    </location>
</feature>
<dbReference type="RefSeq" id="WP_253967328.1">
    <property type="nucleotide sequence ID" value="NZ_JAMFTH010000001.1"/>
</dbReference>
<evidence type="ECO:0000256" key="1">
    <source>
        <dbReference type="ARBA" id="ARBA00023015"/>
    </source>
</evidence>
<dbReference type="CDD" id="cd07377">
    <property type="entry name" value="WHTH_GntR"/>
    <property type="match status" value="1"/>
</dbReference>
<protein>
    <submittedName>
        <fullName evidence="5">GntR family transcriptional regulator</fullName>
    </submittedName>
</protein>
<evidence type="ECO:0000313" key="5">
    <source>
        <dbReference type="EMBL" id="MCP8899067.1"/>
    </source>
</evidence>
<dbReference type="SMART" id="SM00345">
    <property type="entry name" value="HTH_GNTR"/>
    <property type="match status" value="1"/>
</dbReference>
<name>A0A9X2KTD3_9GAMM</name>
<organism evidence="5 6">
    <name type="scientific">Gilvimarinus xylanilyticus</name>
    <dbReference type="NCBI Taxonomy" id="2944139"/>
    <lineage>
        <taxon>Bacteria</taxon>
        <taxon>Pseudomonadati</taxon>
        <taxon>Pseudomonadota</taxon>
        <taxon>Gammaproteobacteria</taxon>
        <taxon>Cellvibrionales</taxon>
        <taxon>Cellvibrionaceae</taxon>
        <taxon>Gilvimarinus</taxon>
    </lineage>
</organism>
<dbReference type="InterPro" id="IPR000524">
    <property type="entry name" value="Tscrpt_reg_HTH_GntR"/>
</dbReference>
<accession>A0A9X2KTD3</accession>
<dbReference type="PANTHER" id="PTHR38445:SF7">
    <property type="entry name" value="GNTR-FAMILY TRANSCRIPTIONAL REGULATOR"/>
    <property type="match status" value="1"/>
</dbReference>
<reference evidence="5" key="2">
    <citation type="submission" date="2023-01" db="EMBL/GenBank/DDBJ databases">
        <title>Gilvimarinus xylanilyticus HB14 isolated from Caulerpa lentillifera aquaculture base in Hainan, China.</title>
        <authorList>
            <person name="Zhang Y.-J."/>
        </authorList>
    </citation>
    <scope>NUCLEOTIDE SEQUENCE</scope>
    <source>
        <strain evidence="5">HB14</strain>
    </source>
</reference>
<dbReference type="PROSITE" id="PS50949">
    <property type="entry name" value="HTH_GNTR"/>
    <property type="match status" value="1"/>
</dbReference>
<evidence type="ECO:0000259" key="4">
    <source>
        <dbReference type="PROSITE" id="PS50949"/>
    </source>
</evidence>
<reference evidence="5" key="1">
    <citation type="submission" date="2022-05" db="EMBL/GenBank/DDBJ databases">
        <authorList>
            <person name="Sun H.-N."/>
        </authorList>
    </citation>
    <scope>NUCLEOTIDE SEQUENCE</scope>
    <source>
        <strain evidence="5">HB14</strain>
    </source>
</reference>
<dbReference type="GO" id="GO:0003677">
    <property type="term" value="F:DNA binding"/>
    <property type="evidence" value="ECO:0007669"/>
    <property type="project" value="UniProtKB-KW"/>
</dbReference>
<dbReference type="InterPro" id="IPR036388">
    <property type="entry name" value="WH-like_DNA-bd_sf"/>
</dbReference>
<comment type="caution">
    <text evidence="5">The sequence shown here is derived from an EMBL/GenBank/DDBJ whole genome shotgun (WGS) entry which is preliminary data.</text>
</comment>
<sequence length="127" mass="13995">MVEGLFLSQADSRPMYLQIMEQIKLKVVAGDWPPGFALPSIRELAAATKVSVITVKRAYRELESEGVVVTRQGRGSFVAESAGQAELRDTELNRYLVQLLDAADRLGLSADELMLCLEAALEERGKQ</sequence>